<feature type="transmembrane region" description="Helical" evidence="1">
    <location>
        <begin position="112"/>
        <end position="139"/>
    </location>
</feature>
<sequence>MNNHKIYDYKLLWKTKQIFKNINLKFNVFKFKAKNKYLLEKERLSVRKVYLFEIIKNIIIAFFFVILLYLIEFFSQNTYLKYVDSFPDWLRLIIDIIPKPNYPESKDAVNGFISLLASISGVLLALFYPILATIASSGYAKVNSSIRNLLFLEPITQNYLRRLAFLTAYSVCVFLFVTFGFYPGNLILTFLAILSLISLFNLLKIGSGVYSLFEPDTLAKIANKQIVDNIKNVTIHSAYWNNSNFQLFFRRQVEKDLEILRLLNVISIEGVSINERSFLNTITQTLGLLEFYLNKKNNIPLKSKWFKNKREHKSYFETDMHNRELSISNRSYFVTNEVSNNFWFEEQIFTIYSEIGKKVSLLENQEIRYKYLNKSTRALQYFGYSFEYDLANKLLLENLSITKGSLIHKEKNTYGNSENNLILIETMISSSIRDYHLSFFNSVEALNITAFNAEITKIDWNEKSSLYKLSLPYKLNSFFEEYFNYIKNEKLVENQQITPVWYITQHITAEYLILVEKNFNKTIEQIKSFVLPLLETCKENNNHLAVAFTCQCALELIDKIKFRIPRISKIIEEFDSNNLHKGTHTWTKLNSKDAYLELDKLEEVFILEISETMKDIYTLKWDENSPDIFAKSFSIISSEINKSFIENDVEKFKKIFPGFLRSSLASFYTLYHDRYKDRYHHHLEIIYQVHIELMQLSGLGYIYSELYNSSFWLEITKCWDEIKMDENQIKLIISSYNFYTNHKLGTGINFSDNFNRKKRLSKVIEDKKINATDYINSIIRRYVDDGIHTDDNYEEIFLEMYLFTFLDAKEGALEIEENGRRSIFFDINRIIEDKYGKK</sequence>
<evidence type="ECO:0000256" key="1">
    <source>
        <dbReference type="SAM" id="Phobius"/>
    </source>
</evidence>
<keyword evidence="3" id="KW-1185">Reference proteome</keyword>
<comment type="caution">
    <text evidence="2">The sequence shown here is derived from an EMBL/GenBank/DDBJ whole genome shotgun (WGS) entry which is preliminary data.</text>
</comment>
<name>A0A2S7KWM0_9FLAO</name>
<protein>
    <submittedName>
        <fullName evidence="2">Uncharacterized protein</fullName>
    </submittedName>
</protein>
<dbReference type="EMBL" id="MQUA01000013">
    <property type="protein sequence ID" value="PQB06903.1"/>
    <property type="molecule type" value="Genomic_DNA"/>
</dbReference>
<keyword evidence="1" id="KW-0472">Membrane</keyword>
<evidence type="ECO:0000313" key="3">
    <source>
        <dbReference type="Proteomes" id="UP000239522"/>
    </source>
</evidence>
<dbReference type="RefSeq" id="WP_104809145.1">
    <property type="nucleotide sequence ID" value="NZ_MQUA01000013.1"/>
</dbReference>
<keyword evidence="1" id="KW-0812">Transmembrane</keyword>
<evidence type="ECO:0000313" key="2">
    <source>
        <dbReference type="EMBL" id="PQB06903.1"/>
    </source>
</evidence>
<feature type="transmembrane region" description="Helical" evidence="1">
    <location>
        <begin position="49"/>
        <end position="71"/>
    </location>
</feature>
<reference evidence="2 3" key="1">
    <citation type="submission" date="2016-11" db="EMBL/GenBank/DDBJ databases">
        <title>Trade-off between light-utilization and light-protection in marine flavobacteria.</title>
        <authorList>
            <person name="Kumagai Y."/>
        </authorList>
    </citation>
    <scope>NUCLEOTIDE SEQUENCE [LARGE SCALE GENOMIC DNA]</scope>
    <source>
        <strain evidence="2 3">ATCC 700397</strain>
    </source>
</reference>
<keyword evidence="1" id="KW-1133">Transmembrane helix</keyword>
<dbReference type="Proteomes" id="UP000239522">
    <property type="component" value="Unassembled WGS sequence"/>
</dbReference>
<proteinExistence type="predicted"/>
<dbReference type="AlphaFoldDB" id="A0A2S7KWM0"/>
<gene>
    <name evidence="2" type="ORF">BST83_06865</name>
</gene>
<dbReference type="OrthoDB" id="1391923at2"/>
<accession>A0A2S7KWM0</accession>
<organism evidence="2 3">
    <name type="scientific">Polaribacter filamentus</name>
    <dbReference type="NCBI Taxonomy" id="53483"/>
    <lineage>
        <taxon>Bacteria</taxon>
        <taxon>Pseudomonadati</taxon>
        <taxon>Bacteroidota</taxon>
        <taxon>Flavobacteriia</taxon>
        <taxon>Flavobacteriales</taxon>
        <taxon>Flavobacteriaceae</taxon>
    </lineage>
</organism>